<protein>
    <submittedName>
        <fullName evidence="5">Class I SAM-dependent RNA methyltransferase</fullName>
    </submittedName>
</protein>
<evidence type="ECO:0000256" key="3">
    <source>
        <dbReference type="PROSITE-ProRule" id="PRU00529"/>
    </source>
</evidence>
<sequence>MEQIELIATSTFGLESVVKREVLALGYEDIEVENGKVTFKCDEKAIPKANIWLRTADRVLLKMGEFKATSFEELFEKTKALPWEDWITEDGEFTVVGKAVDSKLMSVPDCQSIVKKAVVEKLKTKYNTEWFKETGAKFTIQVSILKDIATLTIDTSGEGLHKRGYRLESVEAPIKETLAAALVQLSFWNHERVLVDPFCGSGTIAIEAAMIGKNIAPGIQRNFVSEEWPRVKKEYWKDERISARKAIIQDRDLKIIASDIDKKAAKIAEENAFEIGVDDCIEFKTEDVLNLKLNDEYGVIISNPPYGERIGEKKEVEKLYRGIGKKFNKLDTWSIYILTSNTGFEKLYGKKADRRRKLFNGRIRVDYYQYYGPRPPRK</sequence>
<dbReference type="InterPro" id="IPR004114">
    <property type="entry name" value="THUMP_dom"/>
</dbReference>
<dbReference type="InterPro" id="IPR029063">
    <property type="entry name" value="SAM-dependent_MTases_sf"/>
</dbReference>
<evidence type="ECO:0000259" key="4">
    <source>
        <dbReference type="PROSITE" id="PS51165"/>
    </source>
</evidence>
<name>A0A9Q4AEJ8_9FIRM</name>
<evidence type="ECO:0000313" key="5">
    <source>
        <dbReference type="EMBL" id="MCG4565994.1"/>
    </source>
</evidence>
<dbReference type="Proteomes" id="UP001108123">
    <property type="component" value="Unassembled WGS sequence"/>
</dbReference>
<dbReference type="InterPro" id="IPR054170">
    <property type="entry name" value="RlmL_1st"/>
</dbReference>
<evidence type="ECO:0000313" key="6">
    <source>
        <dbReference type="Proteomes" id="UP001108123"/>
    </source>
</evidence>
<dbReference type="RefSeq" id="WP_226808826.1">
    <property type="nucleotide sequence ID" value="NZ_JAJBNW010000111.1"/>
</dbReference>
<dbReference type="PROSITE" id="PS51165">
    <property type="entry name" value="THUMP"/>
    <property type="match status" value="1"/>
</dbReference>
<dbReference type="PROSITE" id="PS01261">
    <property type="entry name" value="UPF0020"/>
    <property type="match status" value="1"/>
</dbReference>
<reference evidence="5" key="1">
    <citation type="submission" date="2022-01" db="EMBL/GenBank/DDBJ databases">
        <title>Collection of gut derived symbiotic bacterial strains cultured from healthy donors.</title>
        <authorList>
            <person name="Lin H."/>
            <person name="Kohout C."/>
            <person name="Waligurski E."/>
            <person name="Pamer E.G."/>
        </authorList>
    </citation>
    <scope>NUCLEOTIDE SEQUENCE</scope>
    <source>
        <strain evidence="5">MSK.14.39</strain>
    </source>
</reference>
<dbReference type="GO" id="GO:0008990">
    <property type="term" value="F:rRNA (guanine-N2-)-methyltransferase activity"/>
    <property type="evidence" value="ECO:0007669"/>
    <property type="project" value="TreeGrafter"/>
</dbReference>
<dbReference type="AlphaFoldDB" id="A0A9Q4AEJ8"/>
<dbReference type="Gene3D" id="3.30.2130.30">
    <property type="match status" value="1"/>
</dbReference>
<dbReference type="InterPro" id="IPR002052">
    <property type="entry name" value="DNA_methylase_N6_adenine_CS"/>
</dbReference>
<dbReference type="PROSITE" id="PS00092">
    <property type="entry name" value="N6_MTASE"/>
    <property type="match status" value="1"/>
</dbReference>
<accession>A0A9Q4AEJ8</accession>
<dbReference type="SUPFAM" id="SSF53335">
    <property type="entry name" value="S-adenosyl-L-methionine-dependent methyltransferases"/>
    <property type="match status" value="1"/>
</dbReference>
<dbReference type="PANTHER" id="PTHR47313">
    <property type="entry name" value="RIBOSOMAL RNA LARGE SUBUNIT METHYLTRANSFERASE K/L"/>
    <property type="match status" value="1"/>
</dbReference>
<keyword evidence="6" id="KW-1185">Reference proteome</keyword>
<dbReference type="Pfam" id="PF01170">
    <property type="entry name" value="UPF0020"/>
    <property type="match status" value="1"/>
</dbReference>
<organism evidence="5 6">
    <name type="scientific">Anaerosalibacter bizertensis</name>
    <dbReference type="NCBI Taxonomy" id="932217"/>
    <lineage>
        <taxon>Bacteria</taxon>
        <taxon>Bacillati</taxon>
        <taxon>Bacillota</taxon>
        <taxon>Tissierellia</taxon>
        <taxon>Tissierellales</taxon>
        <taxon>Sporanaerobacteraceae</taxon>
        <taxon>Anaerosalibacter</taxon>
    </lineage>
</organism>
<keyword evidence="2" id="KW-0808">Transferase</keyword>
<dbReference type="PANTHER" id="PTHR47313:SF1">
    <property type="entry name" value="RIBOSOMAL RNA LARGE SUBUNIT METHYLTRANSFERASE K_L"/>
    <property type="match status" value="1"/>
</dbReference>
<dbReference type="Gene3D" id="3.40.50.150">
    <property type="entry name" value="Vaccinia Virus protein VP39"/>
    <property type="match status" value="1"/>
</dbReference>
<evidence type="ECO:0000256" key="2">
    <source>
        <dbReference type="ARBA" id="ARBA00022679"/>
    </source>
</evidence>
<dbReference type="Pfam" id="PF22020">
    <property type="entry name" value="RlmL_1st"/>
    <property type="match status" value="1"/>
</dbReference>
<dbReference type="InterPro" id="IPR000241">
    <property type="entry name" value="RlmKL-like_Mtase"/>
</dbReference>
<gene>
    <name evidence="5" type="ORF">L0P62_11090</name>
</gene>
<dbReference type="GO" id="GO:0003723">
    <property type="term" value="F:RNA binding"/>
    <property type="evidence" value="ECO:0007669"/>
    <property type="project" value="UniProtKB-UniRule"/>
</dbReference>
<keyword evidence="3" id="KW-0694">RNA-binding</keyword>
<dbReference type="EMBL" id="JAKNID010000076">
    <property type="protein sequence ID" value="MCG4565994.1"/>
    <property type="molecule type" value="Genomic_DNA"/>
</dbReference>
<dbReference type="SMART" id="SM00981">
    <property type="entry name" value="THUMP"/>
    <property type="match status" value="1"/>
</dbReference>
<proteinExistence type="predicted"/>
<dbReference type="InterPro" id="IPR053943">
    <property type="entry name" value="RlmKL-like_Mtase_CS"/>
</dbReference>
<keyword evidence="1 5" id="KW-0489">Methyltransferase</keyword>
<feature type="domain" description="THUMP" evidence="4">
    <location>
        <begin position="45"/>
        <end position="155"/>
    </location>
</feature>
<dbReference type="GO" id="GO:0070043">
    <property type="term" value="F:rRNA (guanine-N7-)-methyltransferase activity"/>
    <property type="evidence" value="ECO:0007669"/>
    <property type="project" value="TreeGrafter"/>
</dbReference>
<dbReference type="CDD" id="cd11715">
    <property type="entry name" value="THUMP_AdoMetMT"/>
    <property type="match status" value="1"/>
</dbReference>
<dbReference type="Pfam" id="PF02926">
    <property type="entry name" value="THUMP"/>
    <property type="match status" value="1"/>
</dbReference>
<evidence type="ECO:0000256" key="1">
    <source>
        <dbReference type="ARBA" id="ARBA00022603"/>
    </source>
</evidence>
<comment type="caution">
    <text evidence="5">The sequence shown here is derived from an EMBL/GenBank/DDBJ whole genome shotgun (WGS) entry which is preliminary data.</text>
</comment>